<keyword evidence="3" id="KW-1185">Reference proteome</keyword>
<dbReference type="Proteomes" id="UP000001555">
    <property type="component" value="Unassembled WGS sequence"/>
</dbReference>
<dbReference type="VEuPathDB" id="VectorBase:ISCW023556"/>
<name>B7QHX7_IXOSC</name>
<dbReference type="AlphaFoldDB" id="B7QHX7"/>
<proteinExistence type="predicted"/>
<dbReference type="EMBL" id="DS942119">
    <property type="protein sequence ID" value="EEC18449.1"/>
    <property type="molecule type" value="Genomic_DNA"/>
</dbReference>
<dbReference type="PaxDb" id="6945-B7QHX7"/>
<accession>B7QHX7</accession>
<dbReference type="VEuPathDB" id="VectorBase:ISCI023556"/>
<evidence type="ECO:0000313" key="3">
    <source>
        <dbReference type="Proteomes" id="UP000001555"/>
    </source>
</evidence>
<dbReference type="EMBL" id="ABJB010633654">
    <property type="status" value="NOT_ANNOTATED_CDS"/>
    <property type="molecule type" value="Genomic_DNA"/>
</dbReference>
<sequence>MTTDKIKVAVRVRPMNRRAISNHGRPDLFVYIYFFFFFYVREDLSEENARRECQVAHLS</sequence>
<protein>
    <submittedName>
        <fullName evidence="1 2">Uncharacterized protein</fullName>
    </submittedName>
</protein>
<organism>
    <name type="scientific">Ixodes scapularis</name>
    <name type="common">Black-legged tick</name>
    <name type="synonym">Deer tick</name>
    <dbReference type="NCBI Taxonomy" id="6945"/>
    <lineage>
        <taxon>Eukaryota</taxon>
        <taxon>Metazoa</taxon>
        <taxon>Ecdysozoa</taxon>
        <taxon>Arthropoda</taxon>
        <taxon>Chelicerata</taxon>
        <taxon>Arachnida</taxon>
        <taxon>Acari</taxon>
        <taxon>Parasitiformes</taxon>
        <taxon>Ixodida</taxon>
        <taxon>Ixodoidea</taxon>
        <taxon>Ixodidae</taxon>
        <taxon>Ixodinae</taxon>
        <taxon>Ixodes</taxon>
    </lineage>
</organism>
<gene>
    <name evidence="1" type="ORF">IscW_ISCW023556</name>
</gene>
<evidence type="ECO:0000313" key="1">
    <source>
        <dbReference type="EMBL" id="EEC18449.1"/>
    </source>
</evidence>
<dbReference type="InParanoid" id="B7QHX7"/>
<dbReference type="EMBL" id="ABJB010838184">
    <property type="status" value="NOT_ANNOTATED_CDS"/>
    <property type="molecule type" value="Genomic_DNA"/>
</dbReference>
<evidence type="ECO:0000313" key="2">
    <source>
        <dbReference type="EnsemblMetazoa" id="ISCW023556-PA"/>
    </source>
</evidence>
<reference evidence="2" key="2">
    <citation type="submission" date="2020-05" db="UniProtKB">
        <authorList>
            <consortium name="EnsemblMetazoa"/>
        </authorList>
    </citation>
    <scope>IDENTIFICATION</scope>
    <source>
        <strain evidence="2">wikel</strain>
    </source>
</reference>
<dbReference type="HOGENOM" id="CLU_2963366_0_0_1"/>
<reference evidence="1 3" key="1">
    <citation type="submission" date="2008-03" db="EMBL/GenBank/DDBJ databases">
        <title>Annotation of Ixodes scapularis.</title>
        <authorList>
            <consortium name="Ixodes scapularis Genome Project Consortium"/>
            <person name="Caler E."/>
            <person name="Hannick L.I."/>
            <person name="Bidwell S."/>
            <person name="Joardar V."/>
            <person name="Thiagarajan M."/>
            <person name="Amedeo P."/>
            <person name="Galinsky K.J."/>
            <person name="Schobel S."/>
            <person name="Inman J."/>
            <person name="Hostetler J."/>
            <person name="Miller J."/>
            <person name="Hammond M."/>
            <person name="Megy K."/>
            <person name="Lawson D."/>
            <person name="Kodira C."/>
            <person name="Sutton G."/>
            <person name="Meyer J."/>
            <person name="Hill C.A."/>
            <person name="Birren B."/>
            <person name="Nene V."/>
            <person name="Collins F."/>
            <person name="Alarcon-Chaidez F."/>
            <person name="Wikel S."/>
            <person name="Strausberg R."/>
        </authorList>
    </citation>
    <scope>NUCLEOTIDE SEQUENCE [LARGE SCALE GENOMIC DNA]</scope>
    <source>
        <strain evidence="3">Wikel</strain>
        <strain evidence="1">Wikel colony</strain>
    </source>
</reference>
<dbReference type="EnsemblMetazoa" id="ISCW023556-RA">
    <property type="protein sequence ID" value="ISCW023556-PA"/>
    <property type="gene ID" value="ISCW023556"/>
</dbReference>